<feature type="compositionally biased region" description="Low complexity" evidence="1">
    <location>
        <begin position="471"/>
        <end position="486"/>
    </location>
</feature>
<proteinExistence type="predicted"/>
<evidence type="ECO:0000256" key="1">
    <source>
        <dbReference type="SAM" id="MobiDB-lite"/>
    </source>
</evidence>
<accession>A0A518EPZ2</accession>
<dbReference type="PANTHER" id="PTHR30203:SF24">
    <property type="entry name" value="BLR4935 PROTEIN"/>
    <property type="match status" value="1"/>
</dbReference>
<gene>
    <name evidence="2" type="ORF">Poly30_16570</name>
</gene>
<dbReference type="SUPFAM" id="SSF56954">
    <property type="entry name" value="Outer membrane efflux proteins (OEP)"/>
    <property type="match status" value="1"/>
</dbReference>
<evidence type="ECO:0000313" key="3">
    <source>
        <dbReference type="Proteomes" id="UP000320390"/>
    </source>
</evidence>
<evidence type="ECO:0000313" key="2">
    <source>
        <dbReference type="EMBL" id="QDV06152.1"/>
    </source>
</evidence>
<dbReference type="InterPro" id="IPR010131">
    <property type="entry name" value="MdtP/NodT-like"/>
</dbReference>
<dbReference type="GO" id="GO:0015562">
    <property type="term" value="F:efflux transmembrane transporter activity"/>
    <property type="evidence" value="ECO:0007669"/>
    <property type="project" value="InterPro"/>
</dbReference>
<dbReference type="OrthoDB" id="237666at2"/>
<sequence precursor="true">MHPYRAVPADGPCPPSFQAGRRITFQLIGWSLASFTLACQSYEPIPLQLADHMDRVRERIVLPPKASPPRTDAFDLEDGASLAECEALSQFYNADLRLARERAGVARASHDNAGLWNDPVFQFSGGQILSPKSGLDYSGLLFLTLPVSGRLQVQKDRANAALDVELRRIADAEWRVRAELRTAYFQWSALDRRRALLRELLDQVGRIGSIASQLETAGVLSRAQSRLIRIELVGRRAELLRVQLEADLARVRVFGLIGLAPDAPIELLAPSVESLEDTGALTPERILATSTELAVLHAEYELSEETLRLAIRQQYPDLSLGVGPGSEGEDTRIPFQLSLPIPLLNRNAQAIAKARASREVARVAAEVALERIVRDAERASMTLRSVREQREAIEGELSPLLEEQSRTIDELAGLGDVDAFLLLETVSRRYDAASRLLDLEVSEATARIQLAQLVGPPIQFAQLVGPPNPEPAAQDASSAATEAHQP</sequence>
<dbReference type="Proteomes" id="UP000320390">
    <property type="component" value="Chromosome"/>
</dbReference>
<dbReference type="RefSeq" id="WP_145196105.1">
    <property type="nucleotide sequence ID" value="NZ_CP036434.1"/>
</dbReference>
<dbReference type="Gene3D" id="1.20.1600.10">
    <property type="entry name" value="Outer membrane efflux proteins (OEP)"/>
    <property type="match status" value="1"/>
</dbReference>
<protein>
    <submittedName>
        <fullName evidence="2">Outer membrane efflux protein</fullName>
    </submittedName>
</protein>
<keyword evidence="3" id="KW-1185">Reference proteome</keyword>
<reference evidence="2 3" key="1">
    <citation type="submission" date="2019-02" db="EMBL/GenBank/DDBJ databases">
        <title>Deep-cultivation of Planctomycetes and their phenomic and genomic characterization uncovers novel biology.</title>
        <authorList>
            <person name="Wiegand S."/>
            <person name="Jogler M."/>
            <person name="Boedeker C."/>
            <person name="Pinto D."/>
            <person name="Vollmers J."/>
            <person name="Rivas-Marin E."/>
            <person name="Kohn T."/>
            <person name="Peeters S.H."/>
            <person name="Heuer A."/>
            <person name="Rast P."/>
            <person name="Oberbeckmann S."/>
            <person name="Bunk B."/>
            <person name="Jeske O."/>
            <person name="Meyerdierks A."/>
            <person name="Storesund J.E."/>
            <person name="Kallscheuer N."/>
            <person name="Luecker S."/>
            <person name="Lage O.M."/>
            <person name="Pohl T."/>
            <person name="Merkel B.J."/>
            <person name="Hornburger P."/>
            <person name="Mueller R.-W."/>
            <person name="Bruemmer F."/>
            <person name="Labrenz M."/>
            <person name="Spormann A.M."/>
            <person name="Op den Camp H."/>
            <person name="Overmann J."/>
            <person name="Amann R."/>
            <person name="Jetten M.S.M."/>
            <person name="Mascher T."/>
            <person name="Medema M.H."/>
            <person name="Devos D.P."/>
            <person name="Kaster A.-K."/>
            <person name="Ovreas L."/>
            <person name="Rohde M."/>
            <person name="Galperin M.Y."/>
            <person name="Jogler C."/>
        </authorList>
    </citation>
    <scope>NUCLEOTIDE SEQUENCE [LARGE SCALE GENOMIC DNA]</scope>
    <source>
        <strain evidence="2 3">Poly30</strain>
    </source>
</reference>
<feature type="region of interest" description="Disordered" evidence="1">
    <location>
        <begin position="464"/>
        <end position="486"/>
    </location>
</feature>
<dbReference type="PANTHER" id="PTHR30203">
    <property type="entry name" value="OUTER MEMBRANE CATION EFFLUX PROTEIN"/>
    <property type="match status" value="1"/>
</dbReference>
<name>A0A518EPZ2_9BACT</name>
<dbReference type="EMBL" id="CP036434">
    <property type="protein sequence ID" value="QDV06152.1"/>
    <property type="molecule type" value="Genomic_DNA"/>
</dbReference>
<dbReference type="AlphaFoldDB" id="A0A518EPZ2"/>
<organism evidence="2 3">
    <name type="scientific">Saltatorellus ferox</name>
    <dbReference type="NCBI Taxonomy" id="2528018"/>
    <lineage>
        <taxon>Bacteria</taxon>
        <taxon>Pseudomonadati</taxon>
        <taxon>Planctomycetota</taxon>
        <taxon>Planctomycetia</taxon>
        <taxon>Planctomycetia incertae sedis</taxon>
        <taxon>Saltatorellus</taxon>
    </lineage>
</organism>